<name>A0A2D2ASD8_9CAUL</name>
<evidence type="ECO:0000313" key="2">
    <source>
        <dbReference type="EMBL" id="ATQ40928.1"/>
    </source>
</evidence>
<dbReference type="RefSeq" id="WP_099620185.1">
    <property type="nucleotide sequence ID" value="NZ_CP024201.1"/>
</dbReference>
<dbReference type="InterPro" id="IPR036249">
    <property type="entry name" value="Thioredoxin-like_sf"/>
</dbReference>
<dbReference type="KEGG" id="cmb:CSW64_00155"/>
<dbReference type="GO" id="GO:0016740">
    <property type="term" value="F:transferase activity"/>
    <property type="evidence" value="ECO:0007669"/>
    <property type="project" value="UniProtKB-KW"/>
</dbReference>
<keyword evidence="2" id="KW-0808">Transferase</keyword>
<sequence length="334" mass="36925">MYRLHGGLGSPYSMKMRALMRYRRLPHVWLSMGDPATAQALFSKVKAPVIPVLELPDGVVMNDSTPLVFELERRHPGERSVIPGDPAMAFLAYLLEDMADEWGTKLMFHYRWFRERDQKQLSEWLAFDRLHGRGRGKVEGAAAMFRERQVGRMALVGCTPQNASIIEATAERIFALLDAHALDGQYLFGSRPSFADFAWMGQLSQLAVDPTPHDLMRETAPYLMRWLAILDDASGLEGEWADPAAPLPAATTGLLTLAGEVYFPFLLANAAAAARGDETFEVELLGRPYAQGTFKYQVKCLVELRAAWGALPEDAKAQARPVLDAAGCLEALGG</sequence>
<proteinExistence type="predicted"/>
<keyword evidence="3" id="KW-1185">Reference proteome</keyword>
<dbReference type="InterPro" id="IPR036282">
    <property type="entry name" value="Glutathione-S-Trfase_C_sf"/>
</dbReference>
<dbReference type="SUPFAM" id="SSF47616">
    <property type="entry name" value="GST C-terminal domain-like"/>
    <property type="match status" value="1"/>
</dbReference>
<evidence type="ECO:0000259" key="1">
    <source>
        <dbReference type="Pfam" id="PF13417"/>
    </source>
</evidence>
<dbReference type="Gene3D" id="1.20.1050.10">
    <property type="match status" value="1"/>
</dbReference>
<evidence type="ECO:0000313" key="3">
    <source>
        <dbReference type="Proteomes" id="UP000228945"/>
    </source>
</evidence>
<dbReference type="AlphaFoldDB" id="A0A2D2ASD8"/>
<accession>A0A2D2ASD8</accession>
<dbReference type="OrthoDB" id="7054557at2"/>
<dbReference type="EMBL" id="CP024201">
    <property type="protein sequence ID" value="ATQ40928.1"/>
    <property type="molecule type" value="Genomic_DNA"/>
</dbReference>
<dbReference type="Proteomes" id="UP000228945">
    <property type="component" value="Chromosome"/>
</dbReference>
<reference evidence="2 3" key="1">
    <citation type="submission" date="2017-10" db="EMBL/GenBank/DDBJ databases">
        <title>Genome sequence of Caulobacter mirabilis FWC38.</title>
        <authorList>
            <person name="Fiebig A."/>
            <person name="Crosson S."/>
        </authorList>
    </citation>
    <scope>NUCLEOTIDE SEQUENCE [LARGE SCALE GENOMIC DNA]</scope>
    <source>
        <strain evidence="2 3">FWC 38</strain>
    </source>
</reference>
<organism evidence="2 3">
    <name type="scientific">Caulobacter mirabilis</name>
    <dbReference type="NCBI Taxonomy" id="69666"/>
    <lineage>
        <taxon>Bacteria</taxon>
        <taxon>Pseudomonadati</taxon>
        <taxon>Pseudomonadota</taxon>
        <taxon>Alphaproteobacteria</taxon>
        <taxon>Caulobacterales</taxon>
        <taxon>Caulobacteraceae</taxon>
        <taxon>Caulobacter</taxon>
    </lineage>
</organism>
<dbReference type="Pfam" id="PF13417">
    <property type="entry name" value="GST_N_3"/>
    <property type="match status" value="1"/>
</dbReference>
<feature type="domain" description="GST N-terminal" evidence="1">
    <location>
        <begin position="4"/>
        <end position="78"/>
    </location>
</feature>
<dbReference type="SUPFAM" id="SSF52833">
    <property type="entry name" value="Thioredoxin-like"/>
    <property type="match status" value="1"/>
</dbReference>
<gene>
    <name evidence="2" type="ORF">CSW64_00155</name>
</gene>
<dbReference type="InterPro" id="IPR004045">
    <property type="entry name" value="Glutathione_S-Trfase_N"/>
</dbReference>
<protein>
    <submittedName>
        <fullName evidence="2">Glutathione S-transferase</fullName>
    </submittedName>
</protein>
<dbReference type="Gene3D" id="3.40.30.10">
    <property type="entry name" value="Glutaredoxin"/>
    <property type="match status" value="1"/>
</dbReference>
<dbReference type="Pfam" id="PF13410">
    <property type="entry name" value="GST_C_2"/>
    <property type="match status" value="1"/>
</dbReference>